<dbReference type="InterPro" id="IPR014729">
    <property type="entry name" value="Rossmann-like_a/b/a_fold"/>
</dbReference>
<proteinExistence type="evidence at transcript level"/>
<keyword evidence="8" id="KW-0547">Nucleotide-binding</keyword>
<evidence type="ECO:0000256" key="5">
    <source>
        <dbReference type="ARBA" id="ARBA00021159"/>
    </source>
</evidence>
<dbReference type="GO" id="GO:0048471">
    <property type="term" value="C:perinuclear region of cytoplasm"/>
    <property type="evidence" value="ECO:0007669"/>
    <property type="project" value="UniProtKB-SubCell"/>
</dbReference>
<dbReference type="SUPFAM" id="SSF48173">
    <property type="entry name" value="Cryptochrome/photolyase FAD-binding domain"/>
    <property type="match status" value="1"/>
</dbReference>
<evidence type="ECO:0000256" key="10">
    <source>
        <dbReference type="ARBA" id="ARBA00023170"/>
    </source>
</evidence>
<dbReference type="BRENDA" id="4.1.99.13">
    <property type="organism ID" value="7088"/>
</dbReference>
<keyword evidence="7" id="KW-0285">Flavoprotein</keyword>
<feature type="region of interest" description="Disordered" evidence="13">
    <location>
        <begin position="1"/>
        <end position="28"/>
    </location>
</feature>
<dbReference type="GO" id="GO:0043153">
    <property type="term" value="P:entrainment of circadian clock by photoperiod"/>
    <property type="evidence" value="ECO:0007669"/>
    <property type="project" value="TreeGrafter"/>
</dbReference>
<feature type="region of interest" description="Disordered" evidence="13">
    <location>
        <begin position="210"/>
        <end position="232"/>
    </location>
</feature>
<comment type="similarity">
    <text evidence="4">Belongs to the DNA photolyase class-1 family.</text>
</comment>
<evidence type="ECO:0000256" key="7">
    <source>
        <dbReference type="ARBA" id="ARBA00022630"/>
    </source>
</evidence>
<dbReference type="GO" id="GO:0045892">
    <property type="term" value="P:negative regulation of DNA-templated transcription"/>
    <property type="evidence" value="ECO:0007669"/>
    <property type="project" value="TreeGrafter"/>
</dbReference>
<evidence type="ECO:0000256" key="13">
    <source>
        <dbReference type="SAM" id="MobiDB-lite"/>
    </source>
</evidence>
<dbReference type="InterPro" id="IPR002081">
    <property type="entry name" value="Cryptochrome/DNA_photolyase_1"/>
</dbReference>
<evidence type="ECO:0000256" key="2">
    <source>
        <dbReference type="ARBA" id="ARBA00004123"/>
    </source>
</evidence>
<dbReference type="AlphaFoldDB" id="Q86RA1"/>
<dbReference type="PANTHER" id="PTHR11455:SF17">
    <property type="entry name" value="CRYPTOCHROME-1"/>
    <property type="match status" value="1"/>
</dbReference>
<keyword evidence="11" id="KW-0539">Nucleus</keyword>
<dbReference type="GO" id="GO:0003677">
    <property type="term" value="F:DNA binding"/>
    <property type="evidence" value="ECO:0007669"/>
    <property type="project" value="TreeGrafter"/>
</dbReference>
<dbReference type="GO" id="GO:0005634">
    <property type="term" value="C:nucleus"/>
    <property type="evidence" value="ECO:0007669"/>
    <property type="project" value="UniProtKB-SubCell"/>
</dbReference>
<evidence type="ECO:0000256" key="4">
    <source>
        <dbReference type="ARBA" id="ARBA00005862"/>
    </source>
</evidence>
<feature type="compositionally biased region" description="Low complexity" evidence="13">
    <location>
        <begin position="10"/>
        <end position="22"/>
    </location>
</feature>
<gene>
    <name evidence="15" type="primary">phr</name>
</gene>
<name>Q86RA1_APHVA</name>
<dbReference type="GO" id="GO:0071949">
    <property type="term" value="F:FAD binding"/>
    <property type="evidence" value="ECO:0007669"/>
    <property type="project" value="TreeGrafter"/>
</dbReference>
<evidence type="ECO:0000256" key="3">
    <source>
        <dbReference type="ARBA" id="ARBA00004556"/>
    </source>
</evidence>
<dbReference type="PROSITE" id="PS51645">
    <property type="entry name" value="PHR_CRY_ALPHA_BETA"/>
    <property type="match status" value="1"/>
</dbReference>
<dbReference type="Gene3D" id="3.40.50.620">
    <property type="entry name" value="HUPs"/>
    <property type="match status" value="1"/>
</dbReference>
<dbReference type="Pfam" id="PF00875">
    <property type="entry name" value="DNA_photolyase"/>
    <property type="match status" value="1"/>
</dbReference>
<feature type="site" description="Electron transfer via tryptophanyl radical" evidence="12">
    <location>
        <position position="446"/>
    </location>
</feature>
<sequence>MESLSITEFSPSAPSPISSSSSPDEETDRDIVAKDIEQDVEPQGKVLLHIFNNRHLRLKDNTALYQAMAQNPDKFYAVYIFDGFDSKPVAPVRWQFLIDCLEDLKEQLNGFGLELYCFRGETIDVLATLVQAWKVKLLSINMDPDVNFTFFNEKIVKMCTINAVQLYNDMDSHRLLYLPPKYKSAIPMSKFRVLLAEAITAKQNNLESEAKIQDITPPLNPEQLSDLGNKPRLDSPLPSEIPKLNALFTEEEIAKLNFIFQGGERRTEDYLNEYREARLRDVSGDEDASPIAAKAMGISPHLRFGCITPRHLFNFLVKTIKDANYSRIKINKVLAGIMARDFALQVSQLQTIPERIISLNKICLPIPWDKNNNEIVEKLTDAQTGFPFFDAAITQLKTEGYVINEVSEALATFVTNSLLWVSWEEGQNFFSQHLICFDLAMSTHSWLEASGSTMVTGRQKSYQDPLLFVSKKLDPNGEYIKRYLPKFINFPIEFIHKPGNASLEAQQAANCVIDIDYPKPLFEYECRNGICCKRLRVFMEVVDSAAKATKLPHVIENCSGKFP</sequence>
<dbReference type="InterPro" id="IPR036155">
    <property type="entry name" value="Crypto/Photolyase_N_sf"/>
</dbReference>
<keyword evidence="9" id="KW-0274">FAD</keyword>
<evidence type="ECO:0000256" key="9">
    <source>
        <dbReference type="ARBA" id="ARBA00022827"/>
    </source>
</evidence>
<keyword evidence="10" id="KW-0675">Receptor</keyword>
<dbReference type="Pfam" id="PF03441">
    <property type="entry name" value="FAD_binding_7"/>
    <property type="match status" value="1"/>
</dbReference>
<evidence type="ECO:0000256" key="11">
    <source>
        <dbReference type="ARBA" id="ARBA00023242"/>
    </source>
</evidence>
<dbReference type="SUPFAM" id="SSF52425">
    <property type="entry name" value="Cryptochrome/photolyase, N-terminal domain"/>
    <property type="match status" value="1"/>
</dbReference>
<comment type="subcellular location">
    <subcellularLocation>
        <location evidence="3">Cytoplasm</location>
        <location evidence="3">Perinuclear region</location>
    </subcellularLocation>
    <subcellularLocation>
        <location evidence="2">Nucleus</location>
    </subcellularLocation>
</comment>
<feature type="domain" description="Photolyase/cryptochrome alpha/beta" evidence="14">
    <location>
        <begin position="46"/>
        <end position="174"/>
    </location>
</feature>
<evidence type="ECO:0000256" key="8">
    <source>
        <dbReference type="ARBA" id="ARBA00022741"/>
    </source>
</evidence>
<evidence type="ECO:0000256" key="12">
    <source>
        <dbReference type="PIRSR" id="PIRSR602081-2"/>
    </source>
</evidence>
<dbReference type="GO" id="GO:0016829">
    <property type="term" value="F:lyase activity"/>
    <property type="evidence" value="ECO:0007669"/>
    <property type="project" value="UniProtKB-KW"/>
</dbReference>
<dbReference type="Gene3D" id="1.10.579.10">
    <property type="entry name" value="DNA Cyclobutane Dipyrimidine Photolyase, subunit A, domain 3"/>
    <property type="match status" value="1"/>
</dbReference>
<dbReference type="InterPro" id="IPR006050">
    <property type="entry name" value="DNA_photolyase_N"/>
</dbReference>
<organism evidence="15">
    <name type="scientific">Aphrocallistes vastus</name>
    <name type="common">Cloud glass sponge</name>
    <name type="synonym">Aphrocallistes whiteavesianus</name>
    <dbReference type="NCBI Taxonomy" id="83887"/>
    <lineage>
        <taxon>Eukaryota</taxon>
        <taxon>Metazoa</taxon>
        <taxon>Porifera</taxon>
        <taxon>Hexactinellida</taxon>
        <taxon>Hexasterophora</taxon>
        <taxon>Sceptrulophora</taxon>
        <taxon>Aphrocallistidae</taxon>
        <taxon>Aphrocallistes</taxon>
    </lineage>
</organism>
<dbReference type="GO" id="GO:0032922">
    <property type="term" value="P:circadian regulation of gene expression"/>
    <property type="evidence" value="ECO:0007669"/>
    <property type="project" value="TreeGrafter"/>
</dbReference>
<keyword evidence="15" id="KW-0456">Lyase</keyword>
<keyword evidence="6" id="KW-0963">Cytoplasm</keyword>
<comment type="cofactor">
    <cofactor evidence="1">
        <name>FAD</name>
        <dbReference type="ChEBI" id="CHEBI:57692"/>
    </cofactor>
</comment>
<dbReference type="InterPro" id="IPR036134">
    <property type="entry name" value="Crypto/Photolyase_FAD-like_sf"/>
</dbReference>
<dbReference type="InterPro" id="IPR005101">
    <property type="entry name" value="Cryptochr/Photolyase_FAD-bd"/>
</dbReference>
<reference evidence="15" key="1">
    <citation type="journal article" date="2003" name="Biochim. Biophys. Acta">
        <title>Molecular and functional analysis of the (6-4) photolyase from the hexactinellid Aphrocallistes vastus.</title>
        <authorList>
            <person name="Schroder H.C."/>
            <person name="Krasko A."/>
            <person name="Gundacker D."/>
            <person name="Leys S.P."/>
            <person name="Muller I.M."/>
            <person name="Muller W.E."/>
        </authorList>
    </citation>
    <scope>NUCLEOTIDE SEQUENCE</scope>
</reference>
<evidence type="ECO:0000313" key="15">
    <source>
        <dbReference type="EMBL" id="CAD24679.1"/>
    </source>
</evidence>
<dbReference type="PANTHER" id="PTHR11455">
    <property type="entry name" value="CRYPTOCHROME"/>
    <property type="match status" value="1"/>
</dbReference>
<dbReference type="EMBL" id="AJ437143">
    <property type="protein sequence ID" value="CAD24679.1"/>
    <property type="molecule type" value="mRNA"/>
</dbReference>
<evidence type="ECO:0000256" key="1">
    <source>
        <dbReference type="ARBA" id="ARBA00001974"/>
    </source>
</evidence>
<dbReference type="Gene3D" id="1.25.40.80">
    <property type="match status" value="1"/>
</dbReference>
<feature type="site" description="Electron transfer via tryptophanyl radical" evidence="12">
    <location>
        <position position="423"/>
    </location>
</feature>
<accession>Q86RA1</accession>
<evidence type="ECO:0000256" key="6">
    <source>
        <dbReference type="ARBA" id="ARBA00022490"/>
    </source>
</evidence>
<evidence type="ECO:0000259" key="14">
    <source>
        <dbReference type="PROSITE" id="PS51645"/>
    </source>
</evidence>
<protein>
    <recommendedName>
        <fullName evidence="5">Cryptochrome-1</fullName>
    </recommendedName>
</protein>
<feature type="site" description="Electron transfer via tryptophanyl radical" evidence="12">
    <location>
        <position position="368"/>
    </location>
</feature>